<dbReference type="InterPro" id="IPR028098">
    <property type="entry name" value="Glyco_trans_4-like_N"/>
</dbReference>
<dbReference type="eggNOG" id="COG0438">
    <property type="taxonomic scope" value="Bacteria"/>
</dbReference>
<dbReference type="SUPFAM" id="SSF53756">
    <property type="entry name" value="UDP-Glycosyltransferase/glycogen phosphorylase"/>
    <property type="match status" value="1"/>
</dbReference>
<gene>
    <name evidence="4" type="ORF">KYC_17152</name>
</gene>
<dbReference type="PANTHER" id="PTHR12526:SF510">
    <property type="entry name" value="D-INOSITOL 3-PHOSPHATE GLYCOSYLTRANSFERASE"/>
    <property type="match status" value="1"/>
</dbReference>
<feature type="domain" description="Glycosyltransferase subfamily 4-like N-terminal" evidence="3">
    <location>
        <begin position="14"/>
        <end position="170"/>
    </location>
</feature>
<protein>
    <submittedName>
        <fullName evidence="4">Putative glycosylttransferase</fullName>
    </submittedName>
</protein>
<evidence type="ECO:0000313" key="4">
    <source>
        <dbReference type="EMBL" id="EHK65243.1"/>
    </source>
</evidence>
<proteinExistence type="predicted"/>
<accession>H0F9H8</accession>
<evidence type="ECO:0000256" key="1">
    <source>
        <dbReference type="ARBA" id="ARBA00022676"/>
    </source>
</evidence>
<keyword evidence="2 4" id="KW-0808">Transferase</keyword>
<dbReference type="Gene3D" id="3.40.50.2000">
    <property type="entry name" value="Glycogen Phosphorylase B"/>
    <property type="match status" value="2"/>
</dbReference>
<dbReference type="AlphaFoldDB" id="H0F9H8"/>
<dbReference type="PANTHER" id="PTHR12526">
    <property type="entry name" value="GLYCOSYLTRANSFERASE"/>
    <property type="match status" value="1"/>
</dbReference>
<dbReference type="OrthoDB" id="9062832at2"/>
<keyword evidence="1" id="KW-0328">Glycosyltransferase</keyword>
<comment type="caution">
    <text evidence="4">The sequence shown here is derived from an EMBL/GenBank/DDBJ whole genome shotgun (WGS) entry which is preliminary data.</text>
</comment>
<dbReference type="Pfam" id="PF13439">
    <property type="entry name" value="Glyco_transf_4"/>
    <property type="match status" value="1"/>
</dbReference>
<evidence type="ECO:0000259" key="3">
    <source>
        <dbReference type="Pfam" id="PF13439"/>
    </source>
</evidence>
<organism evidence="4 5">
    <name type="scientific">Achromobacter arsenitoxydans SY8</name>
    <dbReference type="NCBI Taxonomy" id="477184"/>
    <lineage>
        <taxon>Bacteria</taxon>
        <taxon>Pseudomonadati</taxon>
        <taxon>Pseudomonadota</taxon>
        <taxon>Betaproteobacteria</taxon>
        <taxon>Burkholderiales</taxon>
        <taxon>Alcaligenaceae</taxon>
        <taxon>Achromobacter</taxon>
    </lineage>
</organism>
<dbReference type="Pfam" id="PF13692">
    <property type="entry name" value="Glyco_trans_1_4"/>
    <property type="match status" value="1"/>
</dbReference>
<dbReference type="STRING" id="477184.KYC_17152"/>
<evidence type="ECO:0000256" key="2">
    <source>
        <dbReference type="ARBA" id="ARBA00022679"/>
    </source>
</evidence>
<sequence length="375" mass="40500">MNILYTNYHSNTTIGGHTIYVVSLLRALAQRHRITVAVPGGSSLHRLAGDVPGVHVVAQEYPSRLGKRLAAARDLRRVIIAGKIDVVHVNGSSDHRTVILACMGLGKSRPRIVLTKHNDIPISYIGAALRTRIGTDHVIGVCNFVERMLRASPYAARPVSTIANGVDIERYAPWPEDRARAERARLLGAHAAKCTLLLGSNAGTNSYKGWMDMVRAVAQLGARAQGVYIALAGAEPEAGQMQEVQALGMADRVIFAGMLDDVRPFLAALDIGFVLSYRVETISFACREMMSMGLPVIVSDQGGLPENISEGVDGWIVPKRTPDAVARVLAGILDDPGCIARMRVAARAKSVSEFGIDQFARRTEQVYLSLAHAAH</sequence>
<dbReference type="Proteomes" id="UP000003113">
    <property type="component" value="Unassembled WGS sequence"/>
</dbReference>
<dbReference type="GO" id="GO:0016757">
    <property type="term" value="F:glycosyltransferase activity"/>
    <property type="evidence" value="ECO:0007669"/>
    <property type="project" value="UniProtKB-KW"/>
</dbReference>
<dbReference type="PATRIC" id="fig|477184.5.peg.3386"/>
<name>H0F9H8_9BURK</name>
<dbReference type="EMBL" id="AGUF01000055">
    <property type="protein sequence ID" value="EHK65243.1"/>
    <property type="molecule type" value="Genomic_DNA"/>
</dbReference>
<reference evidence="4 5" key="1">
    <citation type="journal article" date="2012" name="J. Bacteriol.">
        <title>Genome sequence of the highly efficient arsenite-oxidizing bacterium Achromobacter arsenitoxydans SY8.</title>
        <authorList>
            <person name="Li X."/>
            <person name="Hu Y."/>
            <person name="Gong J."/>
            <person name="Lin Y."/>
            <person name="Johnstone L."/>
            <person name="Rensing C."/>
            <person name="Wang G."/>
        </authorList>
    </citation>
    <scope>NUCLEOTIDE SEQUENCE [LARGE SCALE GENOMIC DNA]</scope>
    <source>
        <strain evidence="4 5">SY8</strain>
    </source>
</reference>
<keyword evidence="5" id="KW-1185">Reference proteome</keyword>
<dbReference type="RefSeq" id="WP_008164546.1">
    <property type="nucleotide sequence ID" value="NZ_AGUF01000055.1"/>
</dbReference>
<evidence type="ECO:0000313" key="5">
    <source>
        <dbReference type="Proteomes" id="UP000003113"/>
    </source>
</evidence>